<keyword evidence="1 2" id="KW-0597">Phosphoprotein</keyword>
<dbReference type="GeneID" id="29557889"/>
<accession>A0ABQ0PZ71</accession>
<name>A0ABQ0PZ71_9PROT</name>
<evidence type="ECO:0000259" key="3">
    <source>
        <dbReference type="PROSITE" id="PS50110"/>
    </source>
</evidence>
<dbReference type="Gene3D" id="3.40.50.2300">
    <property type="match status" value="1"/>
</dbReference>
<evidence type="ECO:0000256" key="2">
    <source>
        <dbReference type="PROSITE-ProRule" id="PRU00169"/>
    </source>
</evidence>
<dbReference type="PANTHER" id="PTHR44591:SF25">
    <property type="entry name" value="CHEMOTAXIS TWO-COMPONENT RESPONSE REGULATOR"/>
    <property type="match status" value="1"/>
</dbReference>
<feature type="modified residue" description="4-aspartylphosphate" evidence="2">
    <location>
        <position position="75"/>
    </location>
</feature>
<dbReference type="PROSITE" id="PS50110">
    <property type="entry name" value="RESPONSE_REGULATORY"/>
    <property type="match status" value="1"/>
</dbReference>
<dbReference type="InterPro" id="IPR050595">
    <property type="entry name" value="Bact_response_regulator"/>
</dbReference>
<evidence type="ECO:0000313" key="5">
    <source>
        <dbReference type="Proteomes" id="UP001065047"/>
    </source>
</evidence>
<evidence type="ECO:0000256" key="1">
    <source>
        <dbReference type="ARBA" id="ARBA00022553"/>
    </source>
</evidence>
<organism evidence="4 5">
    <name type="scientific">Acetobacter malorum DSM 14337</name>
    <dbReference type="NCBI Taxonomy" id="1307910"/>
    <lineage>
        <taxon>Bacteria</taxon>
        <taxon>Pseudomonadati</taxon>
        <taxon>Pseudomonadota</taxon>
        <taxon>Alphaproteobacteria</taxon>
        <taxon>Acetobacterales</taxon>
        <taxon>Acetobacteraceae</taxon>
        <taxon>Acetobacter</taxon>
    </lineage>
</organism>
<protein>
    <submittedName>
        <fullName evidence="4">Chemotaxis protein CheY</fullName>
    </submittedName>
</protein>
<dbReference type="InterPro" id="IPR001789">
    <property type="entry name" value="Sig_transdc_resp-reg_receiver"/>
</dbReference>
<sequence length="143" mass="15505">MPDSATVQGGVSASPTAADAPKTCVLTVDDSRTMQMMLRNTLEAAGYEVIQGEDGVDGLHVLEATKSIPSAIITDINMPRMDGFGFIEAVRKDDRFRRIPMICLTTEVDPEKKKRAREAGATGWIVKPFNPQSLIGAIRRVTA</sequence>
<comment type="caution">
    <text evidence="4">The sequence shown here is derived from an EMBL/GenBank/DDBJ whole genome shotgun (WGS) entry which is preliminary data.</text>
</comment>
<keyword evidence="5" id="KW-1185">Reference proteome</keyword>
<dbReference type="PANTHER" id="PTHR44591">
    <property type="entry name" value="STRESS RESPONSE REGULATOR PROTEIN 1"/>
    <property type="match status" value="1"/>
</dbReference>
<dbReference type="RefSeq" id="WP_082781839.1">
    <property type="nucleotide sequence ID" value="NZ_BAPF01000054.1"/>
</dbReference>
<dbReference type="Pfam" id="PF00072">
    <property type="entry name" value="Response_reg"/>
    <property type="match status" value="1"/>
</dbReference>
<dbReference type="Proteomes" id="UP001065047">
    <property type="component" value="Unassembled WGS sequence"/>
</dbReference>
<gene>
    <name evidence="4" type="ORF">AA14337_3022</name>
</gene>
<dbReference type="SMART" id="SM00448">
    <property type="entry name" value="REC"/>
    <property type="match status" value="1"/>
</dbReference>
<dbReference type="SUPFAM" id="SSF52172">
    <property type="entry name" value="CheY-like"/>
    <property type="match status" value="1"/>
</dbReference>
<evidence type="ECO:0000313" key="4">
    <source>
        <dbReference type="EMBL" id="GBQ85250.1"/>
    </source>
</evidence>
<dbReference type="InterPro" id="IPR011006">
    <property type="entry name" value="CheY-like_superfamily"/>
</dbReference>
<proteinExistence type="predicted"/>
<reference evidence="4" key="1">
    <citation type="submission" date="2013-04" db="EMBL/GenBank/DDBJ databases">
        <title>The genome sequencing project of 58 acetic acid bacteria.</title>
        <authorList>
            <person name="Okamoto-Kainuma A."/>
            <person name="Ishikawa M."/>
            <person name="Umino S."/>
            <person name="Koizumi Y."/>
            <person name="Shiwa Y."/>
            <person name="Yoshikawa H."/>
            <person name="Matsutani M."/>
            <person name="Matsushita K."/>
        </authorList>
    </citation>
    <scope>NUCLEOTIDE SEQUENCE</scope>
    <source>
        <strain evidence="4">DSM 14337</strain>
    </source>
</reference>
<feature type="domain" description="Response regulatory" evidence="3">
    <location>
        <begin position="24"/>
        <end position="142"/>
    </location>
</feature>
<dbReference type="EMBL" id="BAPF01000054">
    <property type="protein sequence ID" value="GBQ85250.1"/>
    <property type="molecule type" value="Genomic_DNA"/>
</dbReference>